<dbReference type="CDD" id="cd01300">
    <property type="entry name" value="YtcJ_like"/>
    <property type="match status" value="1"/>
</dbReference>
<dbReference type="Gene3D" id="2.30.40.10">
    <property type="entry name" value="Urease, subunit C, domain 1"/>
    <property type="match status" value="1"/>
</dbReference>
<protein>
    <submittedName>
        <fullName evidence="2">Putative metal-dependent glycoprotease</fullName>
    </submittedName>
</protein>
<evidence type="ECO:0000313" key="2">
    <source>
        <dbReference type="EMBL" id="CRF31476.1"/>
    </source>
</evidence>
<evidence type="ECO:0000313" key="3">
    <source>
        <dbReference type="Proteomes" id="UP000043763"/>
    </source>
</evidence>
<accession>A0A0G4K3N1</accession>
<dbReference type="GO" id="GO:0006508">
    <property type="term" value="P:proteolysis"/>
    <property type="evidence" value="ECO:0007669"/>
    <property type="project" value="UniProtKB-KW"/>
</dbReference>
<keyword evidence="3" id="KW-1185">Reference proteome</keyword>
<proteinExistence type="predicted"/>
<dbReference type="Proteomes" id="UP000043763">
    <property type="component" value="Unassembled WGS sequence"/>
</dbReference>
<dbReference type="Pfam" id="PF07969">
    <property type="entry name" value="Amidohydro_3"/>
    <property type="match status" value="1"/>
</dbReference>
<dbReference type="InterPro" id="IPR011059">
    <property type="entry name" value="Metal-dep_hydrolase_composite"/>
</dbReference>
<dbReference type="PANTHER" id="PTHR22642">
    <property type="entry name" value="IMIDAZOLONEPROPIONASE"/>
    <property type="match status" value="1"/>
</dbReference>
<dbReference type="PANTHER" id="PTHR22642:SF2">
    <property type="entry name" value="PROTEIN LONG AFTER FAR-RED 3"/>
    <property type="match status" value="1"/>
</dbReference>
<dbReference type="AlphaFoldDB" id="A0A0G4K3N1"/>
<dbReference type="SUPFAM" id="SSF51556">
    <property type="entry name" value="Metallo-dependent hydrolases"/>
    <property type="match status" value="1"/>
</dbReference>
<sequence>MNKKTLLPIILLIFSFIVTGCSKSNNYADTVITGTIYTSEADKKIVSAVAVKDGVYQYVGDEEGVKAFIGDNTEVINLESGMAMPGFFEAHAHTAKGGLLKLYQVQLYSGKSVDDYANNIRDFYEKNKNVTVLRGRGWNNGYAPVTGPTKDVLDSITTEIPIVMTSEDGHAVWVNSKAMEIAGVNAETPDVEGGVIERDSVTKEPTGTFREKAADLITQKIPDFGVDEYKNAILTYQDEVLSYGITSVFEPGINTVGPSDNFFTALNELDKNNELKLNFFVGYSLYNTDNPKEKFDKISQLRKDVNGNKFKMTTLKIFADGVVEGKTAYLLDDYASDSGFKGYKLWEQDSLNDVYLNAQKLGLQIHVHSIGDAAARQVIDAFEYLKNTTGETNKRHAITHLQLVNKDDIKRMGELNIVAVTNPYWFFKEKGYFYELEVPYLGEERANKEYPMKDLFDAGCVVSVASDYPVTISPKPLDAIQFASTRMNLDGEPASLLGADQIVSVEQMMDCATINGAYQNFAEDSLGSIKVGKKADFIILDQNILDIVPTDITKTKVLKTYSDGKLVYQAA</sequence>
<dbReference type="GO" id="GO:0016810">
    <property type="term" value="F:hydrolase activity, acting on carbon-nitrogen (but not peptide) bonds"/>
    <property type="evidence" value="ECO:0007669"/>
    <property type="project" value="InterPro"/>
</dbReference>
<evidence type="ECO:0000259" key="1">
    <source>
        <dbReference type="Pfam" id="PF07969"/>
    </source>
</evidence>
<keyword evidence="2" id="KW-0645">Protease</keyword>
<name>A0A0G4K3N1_9SPIR</name>
<dbReference type="InterPro" id="IPR033932">
    <property type="entry name" value="YtcJ-like"/>
</dbReference>
<dbReference type="SUPFAM" id="SSF51338">
    <property type="entry name" value="Composite domain of metallo-dependent hydrolases"/>
    <property type="match status" value="1"/>
</dbReference>
<dbReference type="PROSITE" id="PS51257">
    <property type="entry name" value="PROKAR_LIPOPROTEIN"/>
    <property type="match status" value="1"/>
</dbReference>
<dbReference type="Gene3D" id="3.20.20.140">
    <property type="entry name" value="Metal-dependent hydrolases"/>
    <property type="match status" value="1"/>
</dbReference>
<dbReference type="InterPro" id="IPR013108">
    <property type="entry name" value="Amidohydro_3"/>
</dbReference>
<reference evidence="3" key="1">
    <citation type="submission" date="2015-04" db="EMBL/GenBank/DDBJ databases">
        <authorList>
            <person name="Mushtaq Mamoona"/>
        </authorList>
    </citation>
    <scope>NUCLEOTIDE SEQUENCE [LARGE SCALE GENOMIC DNA]</scope>
    <source>
        <strain evidence="3">AN4859/03</strain>
    </source>
</reference>
<dbReference type="GO" id="GO:0008233">
    <property type="term" value="F:peptidase activity"/>
    <property type="evidence" value="ECO:0007669"/>
    <property type="project" value="UniProtKB-KW"/>
</dbReference>
<gene>
    <name evidence="2" type="ORF">BRSU_0163</name>
</gene>
<dbReference type="RefSeq" id="WP_048593353.1">
    <property type="nucleotide sequence ID" value="NZ_CVLB01000001.1"/>
</dbReference>
<dbReference type="Gene3D" id="3.10.310.70">
    <property type="match status" value="1"/>
</dbReference>
<organism evidence="2 3">
    <name type="scientific">Brachyspira suanatina</name>
    <dbReference type="NCBI Taxonomy" id="381802"/>
    <lineage>
        <taxon>Bacteria</taxon>
        <taxon>Pseudomonadati</taxon>
        <taxon>Spirochaetota</taxon>
        <taxon>Spirochaetia</taxon>
        <taxon>Brachyspirales</taxon>
        <taxon>Brachyspiraceae</taxon>
        <taxon>Brachyspira</taxon>
    </lineage>
</organism>
<dbReference type="EMBL" id="CVLB01000001">
    <property type="protein sequence ID" value="CRF31476.1"/>
    <property type="molecule type" value="Genomic_DNA"/>
</dbReference>
<dbReference type="InterPro" id="IPR032466">
    <property type="entry name" value="Metal_Hydrolase"/>
</dbReference>
<feature type="domain" description="Amidohydrolase 3" evidence="1">
    <location>
        <begin position="74"/>
        <end position="568"/>
    </location>
</feature>
<dbReference type="OrthoDB" id="9767366at2"/>
<keyword evidence="2" id="KW-0378">Hydrolase</keyword>